<keyword evidence="3" id="KW-1185">Reference proteome</keyword>
<organism evidence="3">
    <name type="scientific">Volvox carteri f. nagariensis</name>
    <dbReference type="NCBI Taxonomy" id="3068"/>
    <lineage>
        <taxon>Eukaryota</taxon>
        <taxon>Viridiplantae</taxon>
        <taxon>Chlorophyta</taxon>
        <taxon>core chlorophytes</taxon>
        <taxon>Chlorophyceae</taxon>
        <taxon>CS clade</taxon>
        <taxon>Chlamydomonadales</taxon>
        <taxon>Volvocaceae</taxon>
        <taxon>Volvox</taxon>
    </lineage>
</organism>
<proteinExistence type="predicted"/>
<keyword evidence="1" id="KW-1133">Transmembrane helix</keyword>
<evidence type="ECO:0000256" key="1">
    <source>
        <dbReference type="SAM" id="Phobius"/>
    </source>
</evidence>
<sequence length="139" mass="14884">MNDSDNSNTEKNIVEPIHVVVAGSTIAGIGAVVTATLTYRAGTKDLIDDGINPGSRLRIIPVAARALALSTVLTGLLGFTGYYVLKEQGFFSTDRAELPSVKEAADVLRNPRDFISQFSRSTNERKCGQDNKLSHSSTA</sequence>
<dbReference type="GeneID" id="9625527"/>
<dbReference type="KEGG" id="vcn:VOLCADRAFT_127338"/>
<keyword evidence="1" id="KW-0472">Membrane</keyword>
<dbReference type="Proteomes" id="UP000001058">
    <property type="component" value="Unassembled WGS sequence"/>
</dbReference>
<accession>D8THW3</accession>
<dbReference type="AlphaFoldDB" id="D8THW3"/>
<dbReference type="RefSeq" id="XP_002945790.1">
    <property type="nucleotide sequence ID" value="XM_002945744.1"/>
</dbReference>
<keyword evidence="1" id="KW-0812">Transmembrane</keyword>
<evidence type="ECO:0000313" key="2">
    <source>
        <dbReference type="EMBL" id="EFJ52785.1"/>
    </source>
</evidence>
<dbReference type="OrthoDB" id="536157at2759"/>
<dbReference type="InParanoid" id="D8THW3"/>
<reference evidence="2 3" key="1">
    <citation type="journal article" date="2010" name="Science">
        <title>Genomic analysis of organismal complexity in the multicellular green alga Volvox carteri.</title>
        <authorList>
            <person name="Prochnik S.E."/>
            <person name="Umen J."/>
            <person name="Nedelcu A.M."/>
            <person name="Hallmann A."/>
            <person name="Miller S.M."/>
            <person name="Nishii I."/>
            <person name="Ferris P."/>
            <person name="Kuo A."/>
            <person name="Mitros T."/>
            <person name="Fritz-Laylin L.K."/>
            <person name="Hellsten U."/>
            <person name="Chapman J."/>
            <person name="Simakov O."/>
            <person name="Rensing S.A."/>
            <person name="Terry A."/>
            <person name="Pangilinan J."/>
            <person name="Kapitonov V."/>
            <person name="Jurka J."/>
            <person name="Salamov A."/>
            <person name="Shapiro H."/>
            <person name="Schmutz J."/>
            <person name="Grimwood J."/>
            <person name="Lindquist E."/>
            <person name="Lucas S."/>
            <person name="Grigoriev I.V."/>
            <person name="Schmitt R."/>
            <person name="Kirk D."/>
            <person name="Rokhsar D.S."/>
        </authorList>
    </citation>
    <scope>NUCLEOTIDE SEQUENCE [LARGE SCALE GENOMIC DNA]</scope>
    <source>
        <strain evidence="3">f. Nagariensis / Eve</strain>
    </source>
</reference>
<protein>
    <submittedName>
        <fullName evidence="2">Uncharacterized protein</fullName>
    </submittedName>
</protein>
<feature type="transmembrane region" description="Helical" evidence="1">
    <location>
        <begin position="20"/>
        <end position="41"/>
    </location>
</feature>
<feature type="transmembrane region" description="Helical" evidence="1">
    <location>
        <begin position="62"/>
        <end position="85"/>
    </location>
</feature>
<evidence type="ECO:0000313" key="3">
    <source>
        <dbReference type="Proteomes" id="UP000001058"/>
    </source>
</evidence>
<dbReference type="EMBL" id="GL378323">
    <property type="protein sequence ID" value="EFJ52785.1"/>
    <property type="molecule type" value="Genomic_DNA"/>
</dbReference>
<gene>
    <name evidence="2" type="ORF">VOLCADRAFT_127338</name>
</gene>
<name>D8THW3_VOLCA</name>